<reference evidence="5 6" key="1">
    <citation type="submission" date="2022-10" db="EMBL/GenBank/DDBJ databases">
        <title>Draft genome assembly of moderately radiation resistant bacterium Metabacillus halosaccharovorans.</title>
        <authorList>
            <person name="Pal S."/>
            <person name="Gopinathan A."/>
        </authorList>
    </citation>
    <scope>NUCLEOTIDE SEQUENCE [LARGE SCALE GENOMIC DNA]</scope>
    <source>
        <strain evidence="5 6">VITHBRA001</strain>
    </source>
</reference>
<evidence type="ECO:0000256" key="2">
    <source>
        <dbReference type="ARBA" id="ARBA00022676"/>
    </source>
</evidence>
<organism evidence="5 6">
    <name type="scientific">Metabacillus halosaccharovorans</name>
    <dbReference type="NCBI Taxonomy" id="930124"/>
    <lineage>
        <taxon>Bacteria</taxon>
        <taxon>Bacillati</taxon>
        <taxon>Bacillota</taxon>
        <taxon>Bacilli</taxon>
        <taxon>Bacillales</taxon>
        <taxon>Bacillaceae</taxon>
        <taxon>Metabacillus</taxon>
    </lineage>
</organism>
<dbReference type="Pfam" id="PF13641">
    <property type="entry name" value="Glyco_tranf_2_3"/>
    <property type="match status" value="1"/>
</dbReference>
<evidence type="ECO:0000313" key="6">
    <source>
        <dbReference type="Proteomes" id="UP001526147"/>
    </source>
</evidence>
<evidence type="ECO:0000256" key="3">
    <source>
        <dbReference type="ARBA" id="ARBA00022679"/>
    </source>
</evidence>
<dbReference type="Proteomes" id="UP001526147">
    <property type="component" value="Unassembled WGS sequence"/>
</dbReference>
<dbReference type="PANTHER" id="PTHR43630:SF1">
    <property type="entry name" value="POLY-BETA-1,6-N-ACETYL-D-GLUCOSAMINE SYNTHASE"/>
    <property type="match status" value="1"/>
</dbReference>
<keyword evidence="2 5" id="KW-0328">Glycosyltransferase</keyword>
<accession>A0ABT3DJ38</accession>
<dbReference type="InterPro" id="IPR029044">
    <property type="entry name" value="Nucleotide-diphossugar_trans"/>
</dbReference>
<feature type="transmembrane region" description="Helical" evidence="4">
    <location>
        <begin position="418"/>
        <end position="435"/>
    </location>
</feature>
<dbReference type="PANTHER" id="PTHR43630">
    <property type="entry name" value="POLY-BETA-1,6-N-ACETYL-D-GLUCOSAMINE SYNTHASE"/>
    <property type="match status" value="1"/>
</dbReference>
<feature type="transmembrane region" description="Helical" evidence="4">
    <location>
        <begin position="367"/>
        <end position="397"/>
    </location>
</feature>
<dbReference type="CDD" id="cd06423">
    <property type="entry name" value="CESA_like"/>
    <property type="match status" value="1"/>
</dbReference>
<sequence length="468" mass="53764">MINWSNFLVVGSWVIVIYMVMIIAVYGAMLIISLFHIRKTYELDEIEPYEELLQSEFTKPVSILVPAYNESAGIYGSIRSLISIEYPEYEIIIINDGSKDDTLEKLIDRFQMVKINRVIRKQLETKKVKGIYQSKIYPNLIVIDKENGGKADALNAGINLSRYPYFCSLDGDSIIERNAFLKVLKPIIESNDEVIASGGSVRIANGCDIQNGELVNVELSRKPLVIMQIIEYLRAFLTGRVGLSENNLLLIVSGAFGVFSKKWVIDAGGYAHTVGEDMELVVRLHRLIKEKKANKKIIYVPDPVCWTEAPESIKFLRRQRKRWHKGLFDSLWKHRKLMFNPKYGSIGMFSMPYFFFVEFLGPLVELIGYIILIISIFTGSIYLEFAIVFFLLSLIYGSIYSMASVLLEEWSMERYPKVKHFVILFLVSMTETLWYRPLTVIWRVEGMIEMVIGKKGWGEMVRKGVSND</sequence>
<dbReference type="Gene3D" id="3.90.550.10">
    <property type="entry name" value="Spore Coat Polysaccharide Biosynthesis Protein SpsA, Chain A"/>
    <property type="match status" value="1"/>
</dbReference>
<name>A0ABT3DJ38_9BACI</name>
<comment type="similarity">
    <text evidence="1">Belongs to the glycosyltransferase 2 family.</text>
</comment>
<evidence type="ECO:0000256" key="1">
    <source>
        <dbReference type="ARBA" id="ARBA00006739"/>
    </source>
</evidence>
<dbReference type="EC" id="2.4.-.-" evidence="5"/>
<keyword evidence="3 5" id="KW-0808">Transferase</keyword>
<evidence type="ECO:0000313" key="5">
    <source>
        <dbReference type="EMBL" id="MCV9886929.1"/>
    </source>
</evidence>
<dbReference type="GO" id="GO:0016757">
    <property type="term" value="F:glycosyltransferase activity"/>
    <property type="evidence" value="ECO:0007669"/>
    <property type="project" value="UniProtKB-KW"/>
</dbReference>
<evidence type="ECO:0000256" key="4">
    <source>
        <dbReference type="SAM" id="Phobius"/>
    </source>
</evidence>
<keyword evidence="4" id="KW-0472">Membrane</keyword>
<keyword evidence="4" id="KW-0812">Transmembrane</keyword>
<protein>
    <submittedName>
        <fullName evidence="5">Glycosyltransferase</fullName>
        <ecNumber evidence="5">2.4.-.-</ecNumber>
    </submittedName>
</protein>
<keyword evidence="4" id="KW-1133">Transmembrane helix</keyword>
<dbReference type="EMBL" id="JAOYEY010000043">
    <property type="protein sequence ID" value="MCV9886929.1"/>
    <property type="molecule type" value="Genomic_DNA"/>
</dbReference>
<dbReference type="SUPFAM" id="SSF53448">
    <property type="entry name" value="Nucleotide-diphospho-sugar transferases"/>
    <property type="match status" value="1"/>
</dbReference>
<comment type="caution">
    <text evidence="5">The sequence shown here is derived from an EMBL/GenBank/DDBJ whole genome shotgun (WGS) entry which is preliminary data.</text>
</comment>
<keyword evidence="6" id="KW-1185">Reference proteome</keyword>
<proteinExistence type="inferred from homology"/>
<gene>
    <name evidence="5" type="ORF">OIH86_14920</name>
</gene>
<feature type="transmembrane region" description="Helical" evidence="4">
    <location>
        <begin position="12"/>
        <end position="35"/>
    </location>
</feature>